<gene>
    <name evidence="2" type="ORF">NY014_09445</name>
</gene>
<evidence type="ECO:0000313" key="2">
    <source>
        <dbReference type="EMBL" id="MCS5490653.1"/>
    </source>
</evidence>
<comment type="caution">
    <text evidence="2">The sequence shown here is derived from an EMBL/GenBank/DDBJ whole genome shotgun (WGS) entry which is preliminary data.</text>
</comment>
<protein>
    <submittedName>
        <fullName evidence="2">DUF4271 domain-containing protein</fullName>
    </submittedName>
</protein>
<keyword evidence="1" id="KW-0472">Membrane</keyword>
<evidence type="ECO:0000256" key="1">
    <source>
        <dbReference type="SAM" id="Phobius"/>
    </source>
</evidence>
<sequence>MLLRAQVLEDMTDAWKREEVKNWFSSSNRLDQWVDLEQFPEAYLVMEVPQQTLVFEGERLWFFSKSDTFLVRQVKDLRQEFGKDSIQLTYFKKRLGSVRPMLQKTVKAQNLELSSEGEAQNESSSSQVFSRQEVRDFFLIAFLIALFLMAGYRQVYPYIFFSILSPRGLVTDEDFSESGSLQKFFSLDILLFVFLVNILTSLGAVMGLIFFQQDFLLEWGINSSDRLLGFWIVGAVALLLLTILKFIGIRITATLFDLTRLEFPHFFYLLRLIVWSNLLFILVGFVYLMNAYYELEIFLSLSYEVFFWMYLLGIGFLFLTMMNRLSFKKYHLFTYLCIAELVPFLILVKGIMVFGQY</sequence>
<accession>A0ABT2G5V1</accession>
<dbReference type="InterPro" id="IPR025367">
    <property type="entry name" value="DUF4271"/>
</dbReference>
<dbReference type="EMBL" id="JANWGH010000002">
    <property type="protein sequence ID" value="MCS5490653.1"/>
    <property type="molecule type" value="Genomic_DNA"/>
</dbReference>
<keyword evidence="3" id="KW-1185">Reference proteome</keyword>
<organism evidence="2 3">
    <name type="scientific">Algoriphagus limi</name>
    <dbReference type="NCBI Taxonomy" id="2975273"/>
    <lineage>
        <taxon>Bacteria</taxon>
        <taxon>Pseudomonadati</taxon>
        <taxon>Bacteroidota</taxon>
        <taxon>Cytophagia</taxon>
        <taxon>Cytophagales</taxon>
        <taxon>Cyclobacteriaceae</taxon>
        <taxon>Algoriphagus</taxon>
    </lineage>
</organism>
<feature type="transmembrane region" description="Helical" evidence="1">
    <location>
        <begin position="332"/>
        <end position="354"/>
    </location>
</feature>
<feature type="transmembrane region" description="Helical" evidence="1">
    <location>
        <begin position="301"/>
        <end position="320"/>
    </location>
</feature>
<evidence type="ECO:0000313" key="3">
    <source>
        <dbReference type="Proteomes" id="UP001206788"/>
    </source>
</evidence>
<dbReference type="Pfam" id="PF14093">
    <property type="entry name" value="DUF4271"/>
    <property type="match status" value="1"/>
</dbReference>
<reference evidence="2 3" key="1">
    <citation type="submission" date="2022-08" db="EMBL/GenBank/DDBJ databases">
        <title>Algoriphagus sp. CAU 1643 isolated from mud.</title>
        <authorList>
            <person name="Kim W."/>
        </authorList>
    </citation>
    <scope>NUCLEOTIDE SEQUENCE [LARGE SCALE GENOMIC DNA]</scope>
    <source>
        <strain evidence="2 3">CAU 1643</strain>
    </source>
</reference>
<feature type="transmembrane region" description="Helical" evidence="1">
    <location>
        <begin position="137"/>
        <end position="155"/>
    </location>
</feature>
<feature type="transmembrane region" description="Helical" evidence="1">
    <location>
        <begin position="231"/>
        <end position="256"/>
    </location>
</feature>
<feature type="transmembrane region" description="Helical" evidence="1">
    <location>
        <begin position="189"/>
        <end position="211"/>
    </location>
</feature>
<keyword evidence="1" id="KW-0812">Transmembrane</keyword>
<keyword evidence="1" id="KW-1133">Transmembrane helix</keyword>
<proteinExistence type="predicted"/>
<feature type="transmembrane region" description="Helical" evidence="1">
    <location>
        <begin position="268"/>
        <end position="289"/>
    </location>
</feature>
<dbReference type="Proteomes" id="UP001206788">
    <property type="component" value="Unassembled WGS sequence"/>
</dbReference>
<dbReference type="RefSeq" id="WP_259414351.1">
    <property type="nucleotide sequence ID" value="NZ_JANWGH010000002.1"/>
</dbReference>
<name>A0ABT2G5V1_9BACT</name>